<proteinExistence type="predicted"/>
<dbReference type="EMBL" id="FOIU01000002">
    <property type="protein sequence ID" value="SEW40248.1"/>
    <property type="molecule type" value="Genomic_DNA"/>
</dbReference>
<protein>
    <submittedName>
        <fullName evidence="1">Uncharacterized protein</fullName>
    </submittedName>
</protein>
<dbReference type="AlphaFoldDB" id="A0A1I0RHA2"/>
<organism evidence="1 2">
    <name type="scientific">Chryseobacterium wanjuense</name>
    <dbReference type="NCBI Taxonomy" id="356305"/>
    <lineage>
        <taxon>Bacteria</taxon>
        <taxon>Pseudomonadati</taxon>
        <taxon>Bacteroidota</taxon>
        <taxon>Flavobacteriia</taxon>
        <taxon>Flavobacteriales</taxon>
        <taxon>Weeksellaceae</taxon>
        <taxon>Chryseobacterium group</taxon>
        <taxon>Chryseobacterium</taxon>
    </lineage>
</organism>
<reference evidence="2" key="1">
    <citation type="submission" date="2016-10" db="EMBL/GenBank/DDBJ databases">
        <authorList>
            <person name="Varghese N."/>
            <person name="Submissions S."/>
        </authorList>
    </citation>
    <scope>NUCLEOTIDE SEQUENCE [LARGE SCALE GENOMIC DNA]</scope>
    <source>
        <strain evidence="2">DSM 17724</strain>
    </source>
</reference>
<gene>
    <name evidence="1" type="ORF">SAMN05421841_2684</name>
</gene>
<evidence type="ECO:0000313" key="2">
    <source>
        <dbReference type="Proteomes" id="UP000199469"/>
    </source>
</evidence>
<sequence length="72" mass="8528">MHSYDKLHFNVTGFSKYQFSKFKAGSFVGNRNVTNWEMHEVFSNPTLLNKTQFYRKVGNNYEILSNFSPYGY</sequence>
<name>A0A1I0RHA2_9FLAO</name>
<dbReference type="Proteomes" id="UP000199469">
    <property type="component" value="Unassembled WGS sequence"/>
</dbReference>
<accession>A0A1I0RHA2</accession>
<dbReference type="STRING" id="356305.SAMN05421841_2684"/>
<evidence type="ECO:0000313" key="1">
    <source>
        <dbReference type="EMBL" id="SEW40248.1"/>
    </source>
</evidence>
<keyword evidence="2" id="KW-1185">Reference proteome</keyword>